<accession>A0A1W6ZP33</accession>
<proteinExistence type="predicted"/>
<name>A0A1W6ZP33_9HYPH</name>
<sequence length="341" mass="37618">MAALMVAPFFALCAPAHAEDAPINLKTMGSFHVGGRLVEISGKPVKEMLFSPGGVPVKVDPNGTYQVEQMYVQYFIPANERGRVPLLMWHGGGYTGVTYESTPDGREGWLNYFLRKGWAVYNSDAVERGRSGWAQYPDIFKTEPVFLTTANPFERFRIGAGEGSFSQDPAKRRYLPGNQFPAEGYDNMMKQIVPRWTSTDEAIFAAYLAEVDKVCPCVILFHSQAGPFAFKAAQAKPDKVKALVAVEPAQVGDPDKVAALKGIPTLMVYGDFIAQDKRWPTIRKNGSAFAEKIRVAGGSVDVVDLPAIGIKGNSHFPMMDRNNREVADLIQKWLSDKGLYK</sequence>
<evidence type="ECO:0000313" key="3">
    <source>
        <dbReference type="Proteomes" id="UP000194137"/>
    </source>
</evidence>
<dbReference type="Proteomes" id="UP000194137">
    <property type="component" value="Chromosome"/>
</dbReference>
<dbReference type="EMBL" id="CP021112">
    <property type="protein sequence ID" value="ARP99153.1"/>
    <property type="molecule type" value="Genomic_DNA"/>
</dbReference>
<dbReference type="SUPFAM" id="SSF53474">
    <property type="entry name" value="alpha/beta-Hydrolases"/>
    <property type="match status" value="1"/>
</dbReference>
<feature type="signal peptide" evidence="1">
    <location>
        <begin position="1"/>
        <end position="18"/>
    </location>
</feature>
<keyword evidence="1" id="KW-0732">Signal</keyword>
<organism evidence="2 3">
    <name type="scientific">Pseudorhodoplanes sinuspersici</name>
    <dbReference type="NCBI Taxonomy" id="1235591"/>
    <lineage>
        <taxon>Bacteria</taxon>
        <taxon>Pseudomonadati</taxon>
        <taxon>Pseudomonadota</taxon>
        <taxon>Alphaproteobacteria</taxon>
        <taxon>Hyphomicrobiales</taxon>
        <taxon>Pseudorhodoplanes</taxon>
    </lineage>
</organism>
<dbReference type="AlphaFoldDB" id="A0A1W6ZP33"/>
<evidence type="ECO:0000256" key="1">
    <source>
        <dbReference type="SAM" id="SignalP"/>
    </source>
</evidence>
<dbReference type="PANTHER" id="PTHR43194:SF5">
    <property type="entry name" value="PIMELOYL-[ACYL-CARRIER PROTEIN] METHYL ESTER ESTERASE"/>
    <property type="match status" value="1"/>
</dbReference>
<evidence type="ECO:0000313" key="2">
    <source>
        <dbReference type="EMBL" id="ARP99153.1"/>
    </source>
</evidence>
<feature type="chain" id="PRO_5013343502" evidence="1">
    <location>
        <begin position="19"/>
        <end position="341"/>
    </location>
</feature>
<dbReference type="STRING" id="1235591.CAK95_08685"/>
<reference evidence="2 3" key="1">
    <citation type="submission" date="2017-05" db="EMBL/GenBank/DDBJ databases">
        <title>Full genome sequence of Pseudorhodoplanes sinuspersici.</title>
        <authorList>
            <person name="Dastgheib S.M.M."/>
            <person name="Shavandi M."/>
            <person name="Tirandaz H."/>
        </authorList>
    </citation>
    <scope>NUCLEOTIDE SEQUENCE [LARGE SCALE GENOMIC DNA]</scope>
    <source>
        <strain evidence="2 3">RIPI110</strain>
    </source>
</reference>
<gene>
    <name evidence="2" type="ORF">CAK95_08685</name>
</gene>
<dbReference type="CDD" id="cd12808">
    <property type="entry name" value="Esterase_713_like-1"/>
    <property type="match status" value="1"/>
</dbReference>
<dbReference type="InterPro" id="IPR050228">
    <property type="entry name" value="Carboxylesterase_BioH"/>
</dbReference>
<keyword evidence="3" id="KW-1185">Reference proteome</keyword>
<protein>
    <submittedName>
        <fullName evidence="2">Esterase</fullName>
    </submittedName>
</protein>
<dbReference type="KEGG" id="psin:CAK95_08685"/>
<dbReference type="PANTHER" id="PTHR43194">
    <property type="entry name" value="HYDROLASE ALPHA/BETA FOLD FAMILY"/>
    <property type="match status" value="1"/>
</dbReference>
<dbReference type="InterPro" id="IPR029058">
    <property type="entry name" value="AB_hydrolase_fold"/>
</dbReference>
<dbReference type="Gene3D" id="3.40.50.1820">
    <property type="entry name" value="alpha/beta hydrolase"/>
    <property type="match status" value="1"/>
</dbReference>